<accession>A0A1H6M4H3</accession>
<feature type="transmembrane region" description="Helical" evidence="1">
    <location>
        <begin position="63"/>
        <end position="81"/>
    </location>
</feature>
<feature type="transmembrane region" description="Helical" evidence="1">
    <location>
        <begin position="302"/>
        <end position="321"/>
    </location>
</feature>
<evidence type="ECO:0000313" key="2">
    <source>
        <dbReference type="EMBL" id="SEH96222.1"/>
    </source>
</evidence>
<proteinExistence type="predicted"/>
<feature type="transmembrane region" description="Helical" evidence="1">
    <location>
        <begin position="333"/>
        <end position="356"/>
    </location>
</feature>
<sequence>MTAVFNEKTTSGRSIILQEGWRVFFMAAGLYAVVALGVWLVWASGLADLPFAPGPIAWHAHEMVFGFAFAAIAGFFLTAVPNWTGAQPASPRLITVLAGLWLAGRVAVWFAMVLPAWLVALVDLAFLPVLAATMLGQLMVRPKPQNLMFLGVLTLAWLADLLVHLDWMGLAGTESQGIRGGLLTVCAMIAVLGGRVTPAFTRNALLRANPGAAVPVSRPRIDMAGIVLALLTALLATLGAPDALTGSVAVAAGLVALLRLSGWRGFDTLRDPIVWTMHASYLFLALGLLGWGLSLLGQGSEIAGLHLLGVGAVGGMTLSIMSRASLGHSGRPIVATAPLIWGYVLLPVAAGLRWAASSWPEMFHFIGTVGAGALWIAAFALFVVALWPVWTTPRGGKEAI</sequence>
<feature type="transmembrane region" description="Helical" evidence="1">
    <location>
        <begin position="117"/>
        <end position="135"/>
    </location>
</feature>
<feature type="transmembrane region" description="Helical" evidence="1">
    <location>
        <begin position="93"/>
        <end position="111"/>
    </location>
</feature>
<feature type="transmembrane region" description="Helical" evidence="1">
    <location>
        <begin position="177"/>
        <end position="200"/>
    </location>
</feature>
<evidence type="ECO:0000313" key="3">
    <source>
        <dbReference type="Proteomes" id="UP000199125"/>
    </source>
</evidence>
<protein>
    <submittedName>
        <fullName evidence="2">Uncharacterized protein involved in response to NO</fullName>
    </submittedName>
</protein>
<organism evidence="2 3">
    <name type="scientific">Paracoccus alkenifer</name>
    <dbReference type="NCBI Taxonomy" id="65735"/>
    <lineage>
        <taxon>Bacteria</taxon>
        <taxon>Pseudomonadati</taxon>
        <taxon>Pseudomonadota</taxon>
        <taxon>Alphaproteobacteria</taxon>
        <taxon>Rhodobacterales</taxon>
        <taxon>Paracoccaceae</taxon>
        <taxon>Paracoccus</taxon>
    </lineage>
</organism>
<feature type="transmembrane region" description="Helical" evidence="1">
    <location>
        <begin position="244"/>
        <end position="261"/>
    </location>
</feature>
<evidence type="ECO:0000256" key="1">
    <source>
        <dbReference type="SAM" id="Phobius"/>
    </source>
</evidence>
<gene>
    <name evidence="2" type="ORF">SAMN04488075_1922</name>
</gene>
<dbReference type="Proteomes" id="UP000199125">
    <property type="component" value="Unassembled WGS sequence"/>
</dbReference>
<feature type="transmembrane region" description="Helical" evidence="1">
    <location>
        <begin position="273"/>
        <end position="296"/>
    </location>
</feature>
<dbReference type="RefSeq" id="WP_090847802.1">
    <property type="nucleotide sequence ID" value="NZ_FNXG01000003.1"/>
</dbReference>
<keyword evidence="3" id="KW-1185">Reference proteome</keyword>
<dbReference type="InterPro" id="IPR010266">
    <property type="entry name" value="NnrS"/>
</dbReference>
<keyword evidence="1" id="KW-0812">Transmembrane</keyword>
<dbReference type="STRING" id="65735.SAMN04488075_1922"/>
<dbReference type="EMBL" id="FNXG01000003">
    <property type="protein sequence ID" value="SEH96222.1"/>
    <property type="molecule type" value="Genomic_DNA"/>
</dbReference>
<feature type="transmembrane region" description="Helical" evidence="1">
    <location>
        <begin position="147"/>
        <end position="165"/>
    </location>
</feature>
<dbReference type="AlphaFoldDB" id="A0A1H6M4H3"/>
<name>A0A1H6M4H3_9RHOB</name>
<reference evidence="3" key="1">
    <citation type="submission" date="2016-10" db="EMBL/GenBank/DDBJ databases">
        <authorList>
            <person name="Varghese N."/>
            <person name="Submissions S."/>
        </authorList>
    </citation>
    <scope>NUCLEOTIDE SEQUENCE [LARGE SCALE GENOMIC DNA]</scope>
    <source>
        <strain evidence="3">DSM 11593</strain>
    </source>
</reference>
<keyword evidence="1" id="KW-1133">Transmembrane helix</keyword>
<keyword evidence="1" id="KW-0472">Membrane</keyword>
<dbReference type="Pfam" id="PF05940">
    <property type="entry name" value="NnrS"/>
    <property type="match status" value="1"/>
</dbReference>
<dbReference type="OrthoDB" id="9770040at2"/>
<feature type="transmembrane region" description="Helical" evidence="1">
    <location>
        <begin position="21"/>
        <end position="43"/>
    </location>
</feature>
<feature type="transmembrane region" description="Helical" evidence="1">
    <location>
        <begin position="362"/>
        <end position="387"/>
    </location>
</feature>